<dbReference type="GeneTree" id="ENSGT00940000170471"/>
<feature type="signal peptide" evidence="1">
    <location>
        <begin position="1"/>
        <end position="22"/>
    </location>
</feature>
<reference evidence="2" key="3">
    <citation type="submission" date="2025-09" db="UniProtKB">
        <authorList>
            <consortium name="Ensembl"/>
        </authorList>
    </citation>
    <scope>IDENTIFICATION</scope>
</reference>
<protein>
    <recommendedName>
        <fullName evidence="4">Secreted protein</fullName>
    </recommendedName>
</protein>
<evidence type="ECO:0008006" key="4">
    <source>
        <dbReference type="Google" id="ProtNLM"/>
    </source>
</evidence>
<dbReference type="Ensembl" id="ENSCJAT00000125560.1">
    <property type="protein sequence ID" value="ENSCJAP00000091881.1"/>
    <property type="gene ID" value="ENSCJAG00000074413.1"/>
</dbReference>
<evidence type="ECO:0000256" key="1">
    <source>
        <dbReference type="SAM" id="SignalP"/>
    </source>
</evidence>
<accession>A0A8I3XAZ4</accession>
<organism evidence="2 3">
    <name type="scientific">Callithrix jacchus</name>
    <name type="common">White-tufted-ear marmoset</name>
    <name type="synonym">Simia Jacchus</name>
    <dbReference type="NCBI Taxonomy" id="9483"/>
    <lineage>
        <taxon>Eukaryota</taxon>
        <taxon>Metazoa</taxon>
        <taxon>Chordata</taxon>
        <taxon>Craniata</taxon>
        <taxon>Vertebrata</taxon>
        <taxon>Euteleostomi</taxon>
        <taxon>Mammalia</taxon>
        <taxon>Eutheria</taxon>
        <taxon>Euarchontoglires</taxon>
        <taxon>Primates</taxon>
        <taxon>Haplorrhini</taxon>
        <taxon>Platyrrhini</taxon>
        <taxon>Cebidae</taxon>
        <taxon>Callitrichinae</taxon>
        <taxon>Callithrix</taxon>
        <taxon>Callithrix</taxon>
    </lineage>
</organism>
<reference evidence="2 3" key="1">
    <citation type="submission" date="2009-03" db="EMBL/GenBank/DDBJ databases">
        <authorList>
            <person name="Warren W."/>
            <person name="Ye L."/>
            <person name="Minx P."/>
            <person name="Worley K."/>
            <person name="Gibbs R."/>
            <person name="Wilson R.K."/>
        </authorList>
    </citation>
    <scope>NUCLEOTIDE SEQUENCE [LARGE SCALE GENOMIC DNA]</scope>
</reference>
<name>A0A8I3XAZ4_CALJA</name>
<dbReference type="AlphaFoldDB" id="A0A8I3XAZ4"/>
<evidence type="ECO:0000313" key="3">
    <source>
        <dbReference type="Proteomes" id="UP000008225"/>
    </source>
</evidence>
<dbReference type="Proteomes" id="UP000008225">
    <property type="component" value="Chromosome 8"/>
</dbReference>
<reference evidence="2" key="2">
    <citation type="submission" date="2025-08" db="UniProtKB">
        <authorList>
            <consortium name="Ensembl"/>
        </authorList>
    </citation>
    <scope>IDENTIFICATION</scope>
</reference>
<feature type="chain" id="PRO_5035280672" description="Secreted protein" evidence="1">
    <location>
        <begin position="23"/>
        <end position="122"/>
    </location>
</feature>
<evidence type="ECO:0000313" key="2">
    <source>
        <dbReference type="Ensembl" id="ENSCJAP00000091881.1"/>
    </source>
</evidence>
<proteinExistence type="predicted"/>
<dbReference type="PANTHER" id="PTHR46254">
    <property type="entry name" value="PROTEIN GVQW1-RELATED"/>
    <property type="match status" value="1"/>
</dbReference>
<keyword evidence="1" id="KW-0732">Signal</keyword>
<keyword evidence="3" id="KW-1185">Reference proteome</keyword>
<dbReference type="PANTHER" id="PTHR46254:SF3">
    <property type="entry name" value="SECRETED PROTEIN"/>
    <property type="match status" value="1"/>
</dbReference>
<sequence length="122" mass="13881">WLLLRRLHVFSLFFFFLRCSFALVTQAVQWRDLGSPQPPPPGFRQFSCLSFLSSWDYRHATPCPANHPQQTDTRTENETPHILTHRRVMKNESTWTQKGEYYTLGSIGGKRGGPVEGGGGEG</sequence>